<accession>A0A318YJ99</accession>
<dbReference type="GeneID" id="37131395"/>
<gene>
    <name evidence="1" type="ORF">BO87DRAFT_459220</name>
</gene>
<organism evidence="1 2">
    <name type="scientific">Aspergillus neoniger (strain CBS 115656)</name>
    <dbReference type="NCBI Taxonomy" id="1448310"/>
    <lineage>
        <taxon>Eukaryota</taxon>
        <taxon>Fungi</taxon>
        <taxon>Dikarya</taxon>
        <taxon>Ascomycota</taxon>
        <taxon>Pezizomycotina</taxon>
        <taxon>Eurotiomycetes</taxon>
        <taxon>Eurotiomycetidae</taxon>
        <taxon>Eurotiales</taxon>
        <taxon>Aspergillaceae</taxon>
        <taxon>Aspergillus</taxon>
        <taxon>Aspergillus subgen. Circumdati</taxon>
    </lineage>
</organism>
<protein>
    <submittedName>
        <fullName evidence="1">Uncharacterized protein</fullName>
    </submittedName>
</protein>
<dbReference type="RefSeq" id="XP_025479857.1">
    <property type="nucleotide sequence ID" value="XM_025628939.1"/>
</dbReference>
<name>A0A318YJ99_ASPNB</name>
<proteinExistence type="predicted"/>
<dbReference type="EMBL" id="KZ821460">
    <property type="protein sequence ID" value="PYH34379.1"/>
    <property type="molecule type" value="Genomic_DNA"/>
</dbReference>
<dbReference type="OrthoDB" id="4446818at2759"/>
<dbReference type="AlphaFoldDB" id="A0A318YJ99"/>
<dbReference type="Proteomes" id="UP000247647">
    <property type="component" value="Unassembled WGS sequence"/>
</dbReference>
<evidence type="ECO:0000313" key="1">
    <source>
        <dbReference type="EMBL" id="PYH34379.1"/>
    </source>
</evidence>
<reference evidence="1" key="1">
    <citation type="submission" date="2016-12" db="EMBL/GenBank/DDBJ databases">
        <title>The genomes of Aspergillus section Nigri reveals drivers in fungal speciation.</title>
        <authorList>
            <consortium name="DOE Joint Genome Institute"/>
            <person name="Vesth T.C."/>
            <person name="Nybo J."/>
            <person name="Theobald S."/>
            <person name="Brandl J."/>
            <person name="Frisvad J.C."/>
            <person name="Nielsen K.F."/>
            <person name="Lyhne E.K."/>
            <person name="Kogle M.E."/>
            <person name="Kuo A."/>
            <person name="Riley R."/>
            <person name="Clum A."/>
            <person name="Nolan M."/>
            <person name="Lipzen A."/>
            <person name="Salamov A."/>
            <person name="Henrissat B."/>
            <person name="Wiebenga A."/>
            <person name="De Vries R.P."/>
            <person name="Grigoriev I.V."/>
            <person name="Mortensen U.H."/>
            <person name="Andersen M.R."/>
            <person name="Baker S.E."/>
        </authorList>
    </citation>
    <scope>NUCLEOTIDE SEQUENCE [LARGE SCALE GENOMIC DNA]</scope>
    <source>
        <strain evidence="1">CBS 115656</strain>
    </source>
</reference>
<sequence length="94" mass="10700">MANIFLGFLRRKTAQAQIFMGASLTNIAPRLQWMSGHIREKIDNTLPAAHTQKLYGSLPGGRAYWLSTYAKTFGFREDDYVDSEMTLHIGLVHR</sequence>
<evidence type="ECO:0000313" key="2">
    <source>
        <dbReference type="Proteomes" id="UP000247647"/>
    </source>
</evidence>
<keyword evidence="2" id="KW-1185">Reference proteome</keyword>